<feature type="domain" description="AraC effector-binding" evidence="1">
    <location>
        <begin position="10"/>
        <end position="152"/>
    </location>
</feature>
<sequence length="158" mass="18025">MPRISDWLVMQRPEERGVAIRSQVPLKDLENKITESRDKLEAYLRHIGIRPAGNFFVTYHSFSKKAVDLEAGFLTASKAAGREEIMPVTKRAGLYLTCIHQGARQTIPAVYREMDTWLQDHHFSTTGESEEIYLNENVQEALLITQILIPILEDVNGE</sequence>
<dbReference type="InterPro" id="IPR011256">
    <property type="entry name" value="Reg_factor_effector_dom_sf"/>
</dbReference>
<dbReference type="GeneID" id="94552538"/>
<name>A0A6G7WGL6_9LACT</name>
<dbReference type="RefSeq" id="WP_166062447.1">
    <property type="nucleotide sequence ID" value="NZ_CP049889.1"/>
</dbReference>
<dbReference type="Pfam" id="PF06445">
    <property type="entry name" value="GyrI-like"/>
    <property type="match status" value="1"/>
</dbReference>
<dbReference type="SMART" id="SM00871">
    <property type="entry name" value="AraC_E_bind"/>
    <property type="match status" value="1"/>
</dbReference>
<dbReference type="EMBL" id="CP049889">
    <property type="protein sequence ID" value="QIK51392.1"/>
    <property type="molecule type" value="Genomic_DNA"/>
</dbReference>
<protein>
    <submittedName>
        <fullName evidence="2">GyrI-like domain-containing protein</fullName>
    </submittedName>
</protein>
<organism evidence="2 3">
    <name type="scientific">Jeotgalibaca porci</name>
    <dbReference type="NCBI Taxonomy" id="1868793"/>
    <lineage>
        <taxon>Bacteria</taxon>
        <taxon>Bacillati</taxon>
        <taxon>Bacillota</taxon>
        <taxon>Bacilli</taxon>
        <taxon>Lactobacillales</taxon>
        <taxon>Carnobacteriaceae</taxon>
        <taxon>Jeotgalibaca</taxon>
    </lineage>
</organism>
<evidence type="ECO:0000259" key="1">
    <source>
        <dbReference type="SMART" id="SM00871"/>
    </source>
</evidence>
<accession>A0A6G7WGL6</accession>
<evidence type="ECO:0000313" key="3">
    <source>
        <dbReference type="Proteomes" id="UP000501830"/>
    </source>
</evidence>
<dbReference type="InterPro" id="IPR029442">
    <property type="entry name" value="GyrI-like"/>
</dbReference>
<reference evidence="2 3" key="1">
    <citation type="journal article" date="2017" name="Int. J. Syst. Evol. Microbiol.">
        <title>Jeotgalibaca porci sp. nov. and Jeotgalibaca arthritidis sp. nov., isolated from pigs, and emended description of the genus Jeotgalibaca.</title>
        <authorList>
            <person name="Zamora L."/>
            <person name="Perez-Sancho M."/>
            <person name="Dominguez L."/>
            <person name="Fernandez-Garayzabal J.F."/>
            <person name="Vela A.I."/>
        </authorList>
    </citation>
    <scope>NUCLEOTIDE SEQUENCE [LARGE SCALE GENOMIC DNA]</scope>
    <source>
        <strain evidence="2 3">CCUG 69148</strain>
    </source>
</reference>
<dbReference type="AlphaFoldDB" id="A0A6G7WGL6"/>
<gene>
    <name evidence="2" type="ORF">G7058_04555</name>
</gene>
<proteinExistence type="predicted"/>
<keyword evidence="3" id="KW-1185">Reference proteome</keyword>
<dbReference type="SUPFAM" id="SSF55136">
    <property type="entry name" value="Probable bacterial effector-binding domain"/>
    <property type="match status" value="1"/>
</dbReference>
<evidence type="ECO:0000313" key="2">
    <source>
        <dbReference type="EMBL" id="QIK51392.1"/>
    </source>
</evidence>
<dbReference type="KEGG" id="jpo:G7058_04555"/>
<dbReference type="Gene3D" id="3.20.80.10">
    <property type="entry name" value="Regulatory factor, effector binding domain"/>
    <property type="match status" value="1"/>
</dbReference>
<dbReference type="InterPro" id="IPR010499">
    <property type="entry name" value="AraC_E-bd"/>
</dbReference>
<dbReference type="Proteomes" id="UP000501830">
    <property type="component" value="Chromosome"/>
</dbReference>